<reference evidence="3 4" key="1">
    <citation type="submission" date="2017-12" db="EMBL/GenBank/DDBJ databases">
        <title>Isolation and characterization of estrogens degradatiion strain Microbacterium hominis SJTG1.</title>
        <authorList>
            <person name="Xiong W."/>
            <person name="Yin C."/>
            <person name="Zheng D."/>
            <person name="Liang R."/>
        </authorList>
    </citation>
    <scope>NUCLEOTIDE SEQUENCE [LARGE SCALE GENOMIC DNA]</scope>
    <source>
        <strain evidence="3 4">SJTG1</strain>
    </source>
</reference>
<dbReference type="KEGG" id="mhos:CXR34_04645"/>
<feature type="domain" description="FMN-binding" evidence="2">
    <location>
        <begin position="90"/>
        <end position="167"/>
    </location>
</feature>
<organism evidence="3 4">
    <name type="scientific">Microbacterium hominis</name>
    <dbReference type="NCBI Taxonomy" id="162426"/>
    <lineage>
        <taxon>Bacteria</taxon>
        <taxon>Bacillati</taxon>
        <taxon>Actinomycetota</taxon>
        <taxon>Actinomycetes</taxon>
        <taxon>Micrococcales</taxon>
        <taxon>Microbacteriaceae</taxon>
        <taxon>Microbacterium</taxon>
    </lineage>
</organism>
<dbReference type="GO" id="GO:0010181">
    <property type="term" value="F:FMN binding"/>
    <property type="evidence" value="ECO:0007669"/>
    <property type="project" value="InterPro"/>
</dbReference>
<evidence type="ECO:0000256" key="1">
    <source>
        <dbReference type="SAM" id="MobiDB-lite"/>
    </source>
</evidence>
<accession>A0A2K9DKE2</accession>
<evidence type="ECO:0000259" key="2">
    <source>
        <dbReference type="SMART" id="SM00900"/>
    </source>
</evidence>
<evidence type="ECO:0000313" key="4">
    <source>
        <dbReference type="Proteomes" id="UP000233276"/>
    </source>
</evidence>
<name>A0A2K9DKE2_9MICO</name>
<proteinExistence type="predicted"/>
<sequence>MKKIVYAILATLSGLVLLFSYRTSLPEDQASAATDTATAAARTATAPTATTPTTTPRATATAAAPTPSATASSGTGLADGTYTGAAADTRYGAVQVQITVAGGVITDVQTPQYPSSNGRDRQINQSALPRLISETKAAQSAAIDMVSGATYTSDGYIASLQSAIDQAAA</sequence>
<dbReference type="GO" id="GO:0016020">
    <property type="term" value="C:membrane"/>
    <property type="evidence" value="ECO:0007669"/>
    <property type="project" value="InterPro"/>
</dbReference>
<dbReference type="AlphaFoldDB" id="A0A2K9DKE2"/>
<evidence type="ECO:0000313" key="3">
    <source>
        <dbReference type="EMBL" id="AUG28828.1"/>
    </source>
</evidence>
<dbReference type="InterPro" id="IPR007329">
    <property type="entry name" value="FMN-bd"/>
</dbReference>
<protein>
    <submittedName>
        <fullName evidence="3">FMN-binding protein</fullName>
    </submittedName>
</protein>
<dbReference type="Pfam" id="PF04205">
    <property type="entry name" value="FMN_bind"/>
    <property type="match status" value="1"/>
</dbReference>
<dbReference type="Proteomes" id="UP000233276">
    <property type="component" value="Chromosome"/>
</dbReference>
<dbReference type="EMBL" id="CP025299">
    <property type="protein sequence ID" value="AUG28828.1"/>
    <property type="molecule type" value="Genomic_DNA"/>
</dbReference>
<dbReference type="Gene3D" id="3.90.1010.20">
    <property type="match status" value="1"/>
</dbReference>
<dbReference type="SMART" id="SM00900">
    <property type="entry name" value="FMN_bind"/>
    <property type="match status" value="1"/>
</dbReference>
<dbReference type="RefSeq" id="WP_101305744.1">
    <property type="nucleotide sequence ID" value="NZ_CP025299.1"/>
</dbReference>
<feature type="region of interest" description="Disordered" evidence="1">
    <location>
        <begin position="36"/>
        <end position="77"/>
    </location>
</feature>
<gene>
    <name evidence="3" type="ORF">CXR34_04645</name>
</gene>